<sequence>MGNPKKLEMDQHTRQKVAIFDAYLKRYLKIVSKGGYSRVSIYDPCAGKGIYGDCVGSALTACNNIRAHLPYAPSVGFHLYLNEPDDDNRKELSKVCSYEFVECIDNQKAESFIEKYCSAGHSGHKLWFIDPYGYTQVGRSSVSKIMEQASSEVLLFIPLTFIYRFLNGNLDHDAKLKPVAKFLNDYSIAQKEARLCSTPIAFADLISRKMQELYNYSWHATMVEGPLHYSLVFISRHHYGLEKFLEARDKILKDQCSSQLSLIPMGEEKELLAILPDRGVDNCEMYMLGLKNGFTPSGVRACLEKLESRELIHIKKNDGVKRGKGIFFLGKKYYKNNDRRIVISASINQGSLF</sequence>
<proteinExistence type="predicted"/>
<reference evidence="2" key="1">
    <citation type="submission" date="2010-12" db="EMBL/GenBank/DDBJ databases">
        <title>Complete sequence of Desulfovibrio aespoeensis Aspo-2.</title>
        <authorList>
            <consortium name="US DOE Joint Genome Institute"/>
            <person name="Lucas S."/>
            <person name="Copeland A."/>
            <person name="Lapidus A."/>
            <person name="Cheng J.-F."/>
            <person name="Goodwin L."/>
            <person name="Pitluck S."/>
            <person name="Chertkov O."/>
            <person name="Misra M."/>
            <person name="Detter J.C."/>
            <person name="Han C."/>
            <person name="Tapia R."/>
            <person name="Land M."/>
            <person name="Hauser L."/>
            <person name="Kyrpides N."/>
            <person name="Ivanova N."/>
            <person name="Ovchinnikova G."/>
            <person name="Pedersen K."/>
            <person name="Jagevall S."/>
            <person name="Hazen T."/>
            <person name="Woyke T."/>
        </authorList>
    </citation>
    <scope>NUCLEOTIDE SEQUENCE [LARGE SCALE GENOMIC DNA]</scope>
    <source>
        <strain evidence="2">ATCC 700646 / DSM 10631 / Aspo-2</strain>
    </source>
</reference>
<dbReference type="EMBL" id="CP002431">
    <property type="protein sequence ID" value="ADU63787.1"/>
    <property type="molecule type" value="Genomic_DNA"/>
</dbReference>
<evidence type="ECO:0000313" key="2">
    <source>
        <dbReference type="Proteomes" id="UP000002191"/>
    </source>
</evidence>
<protein>
    <recommendedName>
        <fullName evidence="3">Three-Cys-motif partner protein TcmP</fullName>
    </recommendedName>
</protein>
<gene>
    <name evidence="1" type="ordered locus">Daes_2791</name>
</gene>
<reference evidence="1 2" key="2">
    <citation type="journal article" date="2014" name="Genome Announc.">
        <title>Complete Genome Sequence of the Subsurface, Mesophilic Sulfate-Reducing Bacterium Desulfovibrio aespoeensis Aspo-2.</title>
        <authorList>
            <person name="Pedersen K."/>
            <person name="Bengtsson A."/>
            <person name="Edlund J."/>
            <person name="Rabe L."/>
            <person name="Hazen T."/>
            <person name="Chakraborty R."/>
            <person name="Goodwin L."/>
            <person name="Shapiro N."/>
        </authorList>
    </citation>
    <scope>NUCLEOTIDE SEQUENCE [LARGE SCALE GENOMIC DNA]</scope>
    <source>
        <strain evidence="2">ATCC 700646 / DSM 10631 / Aspo-2</strain>
    </source>
</reference>
<organism evidence="1 2">
    <name type="scientific">Pseudodesulfovibrio aespoeensis (strain ATCC 700646 / DSM 10631 / Aspo-2)</name>
    <name type="common">Desulfovibrio aespoeensis</name>
    <dbReference type="NCBI Taxonomy" id="643562"/>
    <lineage>
        <taxon>Bacteria</taxon>
        <taxon>Pseudomonadati</taxon>
        <taxon>Thermodesulfobacteriota</taxon>
        <taxon>Desulfovibrionia</taxon>
        <taxon>Desulfovibrionales</taxon>
        <taxon>Desulfovibrionaceae</taxon>
    </lineage>
</organism>
<dbReference type="STRING" id="643562.Daes_2791"/>
<dbReference type="KEGG" id="das:Daes_2791"/>
<name>E6VXH1_PSEA9</name>
<dbReference type="HOGENOM" id="CLU_784639_0_0_7"/>
<keyword evidence="2" id="KW-1185">Reference proteome</keyword>
<dbReference type="NCBIfam" id="TIGR04474">
    <property type="entry name" value="tcm_partner"/>
    <property type="match status" value="1"/>
</dbReference>
<evidence type="ECO:0000313" key="1">
    <source>
        <dbReference type="EMBL" id="ADU63787.1"/>
    </source>
</evidence>
<evidence type="ECO:0008006" key="3">
    <source>
        <dbReference type="Google" id="ProtNLM"/>
    </source>
</evidence>
<accession>E6VXH1</accession>
<dbReference type="Proteomes" id="UP000002191">
    <property type="component" value="Chromosome"/>
</dbReference>
<dbReference type="OrthoDB" id="6802137at2"/>
<dbReference type="InterPro" id="IPR031009">
    <property type="entry name" value="Tcm_partner"/>
</dbReference>
<dbReference type="RefSeq" id="WP_013515691.1">
    <property type="nucleotide sequence ID" value="NC_014844.1"/>
</dbReference>
<dbReference type="AlphaFoldDB" id="E6VXH1"/>